<evidence type="ECO:0000313" key="8">
    <source>
        <dbReference type="EMBL" id="HIU11032.1"/>
    </source>
</evidence>
<evidence type="ECO:0000256" key="3">
    <source>
        <dbReference type="ARBA" id="ARBA00022759"/>
    </source>
</evidence>
<keyword evidence="2" id="KW-0540">Nuclease</keyword>
<evidence type="ECO:0000256" key="5">
    <source>
        <dbReference type="ARBA" id="ARBA00035648"/>
    </source>
</evidence>
<dbReference type="EMBL" id="DVMH01000038">
    <property type="protein sequence ID" value="HIU11032.1"/>
    <property type="molecule type" value="Genomic_DNA"/>
</dbReference>
<protein>
    <submittedName>
        <fullName evidence="8">YicC family protein</fullName>
    </submittedName>
</protein>
<evidence type="ECO:0000259" key="6">
    <source>
        <dbReference type="Pfam" id="PF03755"/>
    </source>
</evidence>
<reference evidence="8" key="1">
    <citation type="submission" date="2020-10" db="EMBL/GenBank/DDBJ databases">
        <authorList>
            <person name="Gilroy R."/>
        </authorList>
    </citation>
    <scope>NUCLEOTIDE SEQUENCE</scope>
    <source>
        <strain evidence="8">2830</strain>
    </source>
</reference>
<dbReference type="GO" id="GO:0016787">
    <property type="term" value="F:hydrolase activity"/>
    <property type="evidence" value="ECO:0007669"/>
    <property type="project" value="UniProtKB-KW"/>
</dbReference>
<dbReference type="PANTHER" id="PTHR30636">
    <property type="entry name" value="UPF0701 PROTEIN YICC"/>
    <property type="match status" value="1"/>
</dbReference>
<evidence type="ECO:0000256" key="4">
    <source>
        <dbReference type="ARBA" id="ARBA00022801"/>
    </source>
</evidence>
<evidence type="ECO:0000256" key="2">
    <source>
        <dbReference type="ARBA" id="ARBA00022722"/>
    </source>
</evidence>
<sequence length="293" mass="32080">MVQSMTGFGRGTAANDRYKITVELKSVNNRYLEVALHAPRLLLTLEGSIKKAISGVAERGKVDVYIQLEVIGDAEPCLKTDKALAAAYAGAISEVADAAGINAYQLTIGDLLRLPGLFTLQPPEDDLTAAETALMQALDEALAGLAAMRRSEGERLACDLLARRDRVTSLVSRIETLSADLAKDYQAKLKARIEELLGAMPLDEARLANEVAYFADHACINEELVRLQSHLTQLGELLQSDDPCGRKLDFLLQEFNREVNTIGSKANCLEISQLVIEAKSELEKIREQIQNIE</sequence>
<proteinExistence type="inferred from homology"/>
<name>A0A9D1HL44_9FIRM</name>
<comment type="cofactor">
    <cofactor evidence="1">
        <name>a divalent metal cation</name>
        <dbReference type="ChEBI" id="CHEBI:60240"/>
    </cofactor>
</comment>
<evidence type="ECO:0000259" key="7">
    <source>
        <dbReference type="Pfam" id="PF08340"/>
    </source>
</evidence>
<organism evidence="8 9">
    <name type="scientific">Candidatus Avidehalobacter gallistercoris</name>
    <dbReference type="NCBI Taxonomy" id="2840694"/>
    <lineage>
        <taxon>Bacteria</taxon>
        <taxon>Bacillati</taxon>
        <taxon>Bacillota</taxon>
        <taxon>Clostridia</taxon>
        <taxon>Eubacteriales</taxon>
        <taxon>Peptococcaceae</taxon>
        <taxon>Peptococcaceae incertae sedis</taxon>
        <taxon>Candidatus Avidehalobacter</taxon>
    </lineage>
</organism>
<evidence type="ECO:0000256" key="1">
    <source>
        <dbReference type="ARBA" id="ARBA00001968"/>
    </source>
</evidence>
<comment type="caution">
    <text evidence="8">The sequence shown here is derived from an EMBL/GenBank/DDBJ whole genome shotgun (WGS) entry which is preliminary data.</text>
</comment>
<feature type="domain" description="Endoribonuclease YicC-like C-terminal" evidence="7">
    <location>
        <begin position="174"/>
        <end position="293"/>
    </location>
</feature>
<dbReference type="Proteomes" id="UP000824124">
    <property type="component" value="Unassembled WGS sequence"/>
</dbReference>
<dbReference type="PANTHER" id="PTHR30636:SF3">
    <property type="entry name" value="UPF0701 PROTEIN YICC"/>
    <property type="match status" value="1"/>
</dbReference>
<dbReference type="AlphaFoldDB" id="A0A9D1HL44"/>
<dbReference type="InterPro" id="IPR013551">
    <property type="entry name" value="YicC-like_C"/>
</dbReference>
<dbReference type="InterPro" id="IPR005229">
    <property type="entry name" value="YicC/YloC-like"/>
</dbReference>
<keyword evidence="4" id="KW-0378">Hydrolase</keyword>
<accession>A0A9D1HL44</accession>
<dbReference type="GO" id="GO:0004521">
    <property type="term" value="F:RNA endonuclease activity"/>
    <property type="evidence" value="ECO:0007669"/>
    <property type="project" value="InterPro"/>
</dbReference>
<dbReference type="NCBIfam" id="TIGR00255">
    <property type="entry name" value="YicC/YloC family endoribonuclease"/>
    <property type="match status" value="1"/>
</dbReference>
<comment type="similarity">
    <text evidence="5">Belongs to the YicC/YloC family.</text>
</comment>
<feature type="domain" description="Endoribonuclease YicC-like N-terminal" evidence="6">
    <location>
        <begin position="2"/>
        <end position="157"/>
    </location>
</feature>
<dbReference type="Pfam" id="PF03755">
    <property type="entry name" value="YicC-like_N"/>
    <property type="match status" value="1"/>
</dbReference>
<dbReference type="Pfam" id="PF08340">
    <property type="entry name" value="YicC-like_C"/>
    <property type="match status" value="1"/>
</dbReference>
<dbReference type="InterPro" id="IPR013527">
    <property type="entry name" value="YicC-like_N"/>
</dbReference>
<keyword evidence="3" id="KW-0255">Endonuclease</keyword>
<reference evidence="8" key="2">
    <citation type="journal article" date="2021" name="PeerJ">
        <title>Extensive microbial diversity within the chicken gut microbiome revealed by metagenomics and culture.</title>
        <authorList>
            <person name="Gilroy R."/>
            <person name="Ravi A."/>
            <person name="Getino M."/>
            <person name="Pursley I."/>
            <person name="Horton D.L."/>
            <person name="Alikhan N.F."/>
            <person name="Baker D."/>
            <person name="Gharbi K."/>
            <person name="Hall N."/>
            <person name="Watson M."/>
            <person name="Adriaenssens E.M."/>
            <person name="Foster-Nyarko E."/>
            <person name="Jarju S."/>
            <person name="Secka A."/>
            <person name="Antonio M."/>
            <person name="Oren A."/>
            <person name="Chaudhuri R.R."/>
            <person name="La Ragione R."/>
            <person name="Hildebrand F."/>
            <person name="Pallen M.J."/>
        </authorList>
    </citation>
    <scope>NUCLEOTIDE SEQUENCE</scope>
    <source>
        <strain evidence="8">2830</strain>
    </source>
</reference>
<evidence type="ECO:0000313" key="9">
    <source>
        <dbReference type="Proteomes" id="UP000824124"/>
    </source>
</evidence>
<gene>
    <name evidence="8" type="ORF">IAB00_07360</name>
</gene>